<evidence type="ECO:0000313" key="6">
    <source>
        <dbReference type="Proteomes" id="UP000035721"/>
    </source>
</evidence>
<dbReference type="InterPro" id="IPR027417">
    <property type="entry name" value="P-loop_NTPase"/>
</dbReference>
<keyword evidence="2" id="KW-0547">Nucleotide-binding</keyword>
<feature type="domain" description="ABC transporter" evidence="4">
    <location>
        <begin position="20"/>
        <end position="272"/>
    </location>
</feature>
<dbReference type="InterPro" id="IPR050611">
    <property type="entry name" value="ABCF"/>
</dbReference>
<dbReference type="STRING" id="1194083.BN12_190011"/>
<keyword evidence="3" id="KW-0067">ATP-binding</keyword>
<dbReference type="GO" id="GO:0016887">
    <property type="term" value="F:ATP hydrolysis activity"/>
    <property type="evidence" value="ECO:0007669"/>
    <property type="project" value="InterPro"/>
</dbReference>
<dbReference type="PANTHER" id="PTHR19211:SF14">
    <property type="entry name" value="ATP-BINDING CASSETTE SUB-FAMILY F MEMBER 1"/>
    <property type="match status" value="1"/>
</dbReference>
<dbReference type="FunFam" id="3.40.50.300:FF:000011">
    <property type="entry name" value="Putative ABC transporter ATP-binding component"/>
    <property type="match status" value="1"/>
</dbReference>
<evidence type="ECO:0000256" key="1">
    <source>
        <dbReference type="ARBA" id="ARBA00022737"/>
    </source>
</evidence>
<keyword evidence="1" id="KW-0677">Repeat</keyword>
<dbReference type="GO" id="GO:0005524">
    <property type="term" value="F:ATP binding"/>
    <property type="evidence" value="ECO:0007669"/>
    <property type="project" value="UniProtKB-KW"/>
</dbReference>
<feature type="domain" description="ABC transporter" evidence="4">
    <location>
        <begin position="370"/>
        <end position="560"/>
    </location>
</feature>
<dbReference type="PANTHER" id="PTHR19211">
    <property type="entry name" value="ATP-BINDING TRANSPORT PROTEIN-RELATED"/>
    <property type="match status" value="1"/>
</dbReference>
<dbReference type="Gene3D" id="3.40.50.300">
    <property type="entry name" value="P-loop containing nucleotide triphosphate hydrolases"/>
    <property type="match status" value="2"/>
</dbReference>
<sequence length="560" mass="59198">MSSAPLSSSLDTPTAALVPLQARGIVRRFPGRADPTPVLDGVDLVAAPGTRVGLIGENGSGKSTLLRILAGRDHPDAGTVSRPDDLVFVPQEPDPARTGTVGAFLDQALAPLHEVVATVERLAGRMAAGEDTGSAYDAALAWAVHHDAWDADRRAEVVAGTLGVDGLDRERPVGTLSGGQRTRLALAAALVRRPACLLLDEPTNHLDDSALELLEASLVDLPGVVVAASHDRTFLDRVSTDIVDLDAGVLGTDGEGGRRFGGGFTAYLETKAAARRRWEETYAAQQEDIARLREGTHIGTSAIAPGRGPRDNDRFIHAFKGANVERARARRVRDAERRLDTALREALPRPPRQLRFAAPLTGPSLGGVAVTIRDLLVRGAGSGAVRLRLPRLDVAHGEHVLVTGPNGSGKSSLLDVIAGRLSPDEGSVRVASRRTAYLTQDPELGDPARAAQVVYAEALGVERAERLPLRGLGLLHPRDLATSVGSLSVGQRRRLALAVAVATAPDLLLLDEPTNHVSLALAAELEEALGTAPGAVVVTSHDRWLRRRWANRQVALVSGT</sequence>
<dbReference type="Proteomes" id="UP000035721">
    <property type="component" value="Unassembled WGS sequence"/>
</dbReference>
<dbReference type="EMBL" id="CAJB01000101">
    <property type="protein sequence ID" value="CCH77368.1"/>
    <property type="molecule type" value="Genomic_DNA"/>
</dbReference>
<dbReference type="InterPro" id="IPR017871">
    <property type="entry name" value="ABC_transporter-like_CS"/>
</dbReference>
<dbReference type="AlphaFoldDB" id="A0A077LUB0"/>
<comment type="caution">
    <text evidence="5">The sequence shown here is derived from an EMBL/GenBank/DDBJ whole genome shotgun (WGS) entry which is preliminary data.</text>
</comment>
<keyword evidence="6" id="KW-1185">Reference proteome</keyword>
<dbReference type="Pfam" id="PF00005">
    <property type="entry name" value="ABC_tran"/>
    <property type="match status" value="2"/>
</dbReference>
<dbReference type="RefSeq" id="WP_048550278.1">
    <property type="nucleotide sequence ID" value="NZ_HF570958.1"/>
</dbReference>
<reference evidence="5 6" key="1">
    <citation type="journal article" date="2013" name="ISME J.">
        <title>A metabolic model for members of the genus Tetrasphaera involved in enhanced biological phosphorus removal.</title>
        <authorList>
            <person name="Kristiansen R."/>
            <person name="Nguyen H.T.T."/>
            <person name="Saunders A.M."/>
            <person name="Nielsen J.L."/>
            <person name="Wimmer R."/>
            <person name="Le V.Q."/>
            <person name="McIlroy S.J."/>
            <person name="Petrovski S."/>
            <person name="Seviour R.J."/>
            <person name="Calteau A."/>
            <person name="Nielsen K.L."/>
            <person name="Nielsen P.H."/>
        </authorList>
    </citation>
    <scope>NUCLEOTIDE SEQUENCE [LARGE SCALE GENOMIC DNA]</scope>
    <source>
        <strain evidence="5 6">T1-X7</strain>
    </source>
</reference>
<dbReference type="InterPro" id="IPR003593">
    <property type="entry name" value="AAA+_ATPase"/>
</dbReference>
<dbReference type="SMART" id="SM00382">
    <property type="entry name" value="AAA"/>
    <property type="match status" value="2"/>
</dbReference>
<dbReference type="OrthoDB" id="3239744at2"/>
<name>A0A077LUB0_9MICO</name>
<evidence type="ECO:0000259" key="4">
    <source>
        <dbReference type="PROSITE" id="PS50893"/>
    </source>
</evidence>
<dbReference type="PROSITE" id="PS50893">
    <property type="entry name" value="ABC_TRANSPORTER_2"/>
    <property type="match status" value="2"/>
</dbReference>
<evidence type="ECO:0000256" key="2">
    <source>
        <dbReference type="ARBA" id="ARBA00022741"/>
    </source>
</evidence>
<dbReference type="PROSITE" id="PS00211">
    <property type="entry name" value="ABC_TRANSPORTER_1"/>
    <property type="match status" value="2"/>
</dbReference>
<evidence type="ECO:0000256" key="3">
    <source>
        <dbReference type="ARBA" id="ARBA00022840"/>
    </source>
</evidence>
<gene>
    <name evidence="5" type="ORF">BN12_190011</name>
</gene>
<organism evidence="5 6">
    <name type="scientific">Nostocoides japonicum T1-X7</name>
    <dbReference type="NCBI Taxonomy" id="1194083"/>
    <lineage>
        <taxon>Bacteria</taxon>
        <taxon>Bacillati</taxon>
        <taxon>Actinomycetota</taxon>
        <taxon>Actinomycetes</taxon>
        <taxon>Micrococcales</taxon>
        <taxon>Intrasporangiaceae</taxon>
        <taxon>Nostocoides</taxon>
    </lineage>
</organism>
<accession>A0A077LUB0</accession>
<dbReference type="CDD" id="cd03221">
    <property type="entry name" value="ABCF_EF-3"/>
    <property type="match status" value="1"/>
</dbReference>
<dbReference type="SUPFAM" id="SSF52540">
    <property type="entry name" value="P-loop containing nucleoside triphosphate hydrolases"/>
    <property type="match status" value="2"/>
</dbReference>
<proteinExistence type="predicted"/>
<dbReference type="InterPro" id="IPR003439">
    <property type="entry name" value="ABC_transporter-like_ATP-bd"/>
</dbReference>
<evidence type="ECO:0000313" key="5">
    <source>
        <dbReference type="EMBL" id="CCH77368.1"/>
    </source>
</evidence>
<protein>
    <submittedName>
        <fullName evidence="5">ABC transporter related</fullName>
    </submittedName>
</protein>